<name>A0A495ML40_9FLAO</name>
<dbReference type="SUPFAM" id="SSF56925">
    <property type="entry name" value="OMPA-like"/>
    <property type="match status" value="1"/>
</dbReference>
<dbReference type="InterPro" id="IPR011250">
    <property type="entry name" value="OMP/PagP_B-barrel"/>
</dbReference>
<feature type="signal peptide" evidence="1">
    <location>
        <begin position="1"/>
        <end position="20"/>
    </location>
</feature>
<comment type="caution">
    <text evidence="3">The sequence shown here is derived from an EMBL/GenBank/DDBJ whole genome shotgun (WGS) entry which is preliminary data.</text>
</comment>
<evidence type="ECO:0000313" key="3">
    <source>
        <dbReference type="EMBL" id="RKS25593.1"/>
    </source>
</evidence>
<dbReference type="RefSeq" id="WP_121374980.1">
    <property type="nucleotide sequence ID" value="NZ_RBLC01000001.1"/>
</dbReference>
<accession>A0A495ML40</accession>
<keyword evidence="1" id="KW-0732">Signal</keyword>
<dbReference type="EMBL" id="RBLC01000001">
    <property type="protein sequence ID" value="RKS25593.1"/>
    <property type="molecule type" value="Genomic_DNA"/>
</dbReference>
<dbReference type="Proteomes" id="UP000277579">
    <property type="component" value="Unassembled WGS sequence"/>
</dbReference>
<feature type="domain" description="Outer membrane protein beta-barrel" evidence="2">
    <location>
        <begin position="20"/>
        <end position="158"/>
    </location>
</feature>
<dbReference type="OrthoDB" id="947434at2"/>
<evidence type="ECO:0000256" key="1">
    <source>
        <dbReference type="SAM" id="SignalP"/>
    </source>
</evidence>
<dbReference type="InterPro" id="IPR025665">
    <property type="entry name" value="Beta-barrel_OMP_2"/>
</dbReference>
<keyword evidence="4" id="KW-1185">Reference proteome</keyword>
<protein>
    <submittedName>
        <fullName evidence="3">Outer membrane protein with beta-barrel domain</fullName>
    </submittedName>
</protein>
<dbReference type="AlphaFoldDB" id="A0A495ML40"/>
<organism evidence="3 4">
    <name type="scientific">Flavobacterium endophyticum</name>
    <dbReference type="NCBI Taxonomy" id="1540163"/>
    <lineage>
        <taxon>Bacteria</taxon>
        <taxon>Pseudomonadati</taxon>
        <taxon>Bacteroidota</taxon>
        <taxon>Flavobacteriia</taxon>
        <taxon>Flavobacteriales</taxon>
        <taxon>Flavobacteriaceae</taxon>
        <taxon>Flavobacterium</taxon>
    </lineage>
</organism>
<evidence type="ECO:0000313" key="4">
    <source>
        <dbReference type="Proteomes" id="UP000277579"/>
    </source>
</evidence>
<reference evidence="3 4" key="1">
    <citation type="submission" date="2018-10" db="EMBL/GenBank/DDBJ databases">
        <title>Genomic Encyclopedia of Archaeal and Bacterial Type Strains, Phase II (KMG-II): from individual species to whole genera.</title>
        <authorList>
            <person name="Goeker M."/>
        </authorList>
    </citation>
    <scope>NUCLEOTIDE SEQUENCE [LARGE SCALE GENOMIC DNA]</scope>
    <source>
        <strain evidence="3 4">DSM 29537</strain>
    </source>
</reference>
<evidence type="ECO:0000259" key="2">
    <source>
        <dbReference type="Pfam" id="PF13568"/>
    </source>
</evidence>
<sequence>MKKLIVAAILIIAGATNADAQLLKFGIKGGVNFANFNGGVDGIDYSGRTSFHAGAAAEIKLFQNFSLQPELLYTSQGADVDGVGDFNLDYVAVPVLAKFYIISEKLSLEVGPQFSFLIDEAEEAFDNKSFDFAAAGGLGLNITDNFFAQARYTIGLSEASKDAEVKNAVFQLSLGYFF</sequence>
<dbReference type="Pfam" id="PF13568">
    <property type="entry name" value="OMP_b-brl_2"/>
    <property type="match status" value="1"/>
</dbReference>
<feature type="chain" id="PRO_5019759786" evidence="1">
    <location>
        <begin position="21"/>
        <end position="178"/>
    </location>
</feature>
<proteinExistence type="predicted"/>
<gene>
    <name evidence="3" type="ORF">CLV94_0628</name>
</gene>